<evidence type="ECO:0000256" key="3">
    <source>
        <dbReference type="ARBA" id="ARBA00022729"/>
    </source>
</evidence>
<keyword evidence="3 4" id="KW-0732">Signal</keyword>
<dbReference type="SUPFAM" id="SSF53850">
    <property type="entry name" value="Periplasmic binding protein-like II"/>
    <property type="match status" value="1"/>
</dbReference>
<dbReference type="Gene3D" id="3.40.190.10">
    <property type="entry name" value="Periplasmic binding protein-like II"/>
    <property type="match status" value="2"/>
</dbReference>
<name>A0ABV1CJG8_9FIRM</name>
<evidence type="ECO:0000259" key="5">
    <source>
        <dbReference type="Pfam" id="PF09084"/>
    </source>
</evidence>
<gene>
    <name evidence="6" type="ORF">AAAX94_05805</name>
</gene>
<evidence type="ECO:0000256" key="1">
    <source>
        <dbReference type="ARBA" id="ARBA00004418"/>
    </source>
</evidence>
<evidence type="ECO:0000256" key="4">
    <source>
        <dbReference type="SAM" id="SignalP"/>
    </source>
</evidence>
<dbReference type="Proteomes" id="UP001470752">
    <property type="component" value="Unassembled WGS sequence"/>
</dbReference>
<comment type="caution">
    <text evidence="6">The sequence shown here is derived from an EMBL/GenBank/DDBJ whole genome shotgun (WGS) entry which is preliminary data.</text>
</comment>
<keyword evidence="7" id="KW-1185">Reference proteome</keyword>
<dbReference type="RefSeq" id="WP_021925559.1">
    <property type="nucleotide sequence ID" value="NZ_JAOQJM010000001.1"/>
</dbReference>
<feature type="signal peptide" evidence="4">
    <location>
        <begin position="1"/>
        <end position="22"/>
    </location>
</feature>
<feature type="chain" id="PRO_5046631965" evidence="4">
    <location>
        <begin position="23"/>
        <end position="339"/>
    </location>
</feature>
<evidence type="ECO:0000313" key="7">
    <source>
        <dbReference type="Proteomes" id="UP001470752"/>
    </source>
</evidence>
<accession>A0ABV1CJG8</accession>
<proteinExistence type="inferred from homology"/>
<evidence type="ECO:0000256" key="2">
    <source>
        <dbReference type="ARBA" id="ARBA00010742"/>
    </source>
</evidence>
<evidence type="ECO:0000313" key="6">
    <source>
        <dbReference type="EMBL" id="MEQ2412535.1"/>
    </source>
</evidence>
<sequence length="339" mass="36900">MKGFFKKAAALLMAGLMAGSMAAVPAFAEEAEDAAPEKVELNVAYMPNYASLWSVLTGMDKGYFEEEGIEIKLWEFADGPSEIAAMEGGSIDLAYIGHGAHKLCIKGQAEIFAPSSVHSTDRVIVLPSSDVTSTDDLANLKGKKVAYTAGSSSETALNGALAVAGLTIDDIDAYEMDATNMVAAMASGSVDACFAWNPYSNQILENNEDAVELEFATNSVNLSSWICLPSYAEENQDILLRFSRALYKAMEFSSQPENWEYAVGLYAKQCAKDVDACMVETNDATWFSADDIRTGLEDGTISDYYQRQQQMFIDSGDVEEEVPLENYVMFDLMKEALAE</sequence>
<organism evidence="6 7">
    <name type="scientific">Blautia acetigignens</name>
    <dbReference type="NCBI Taxonomy" id="2981783"/>
    <lineage>
        <taxon>Bacteria</taxon>
        <taxon>Bacillati</taxon>
        <taxon>Bacillota</taxon>
        <taxon>Clostridia</taxon>
        <taxon>Lachnospirales</taxon>
        <taxon>Lachnospiraceae</taxon>
        <taxon>Blautia</taxon>
    </lineage>
</organism>
<reference evidence="6 7" key="1">
    <citation type="submission" date="2024-04" db="EMBL/GenBank/DDBJ databases">
        <title>Human intestinal bacterial collection.</title>
        <authorList>
            <person name="Pauvert C."/>
            <person name="Hitch T.C.A."/>
            <person name="Clavel T."/>
        </authorList>
    </citation>
    <scope>NUCLEOTIDE SEQUENCE [LARGE SCALE GENOMIC DNA]</scope>
    <source>
        <strain evidence="6 7">CLA-AA-H161</strain>
    </source>
</reference>
<comment type="similarity">
    <text evidence="2">Belongs to the bacterial solute-binding protein SsuA/TauA family.</text>
</comment>
<dbReference type="PANTHER" id="PTHR30024">
    <property type="entry name" value="ALIPHATIC SULFONATES-BINDING PROTEIN-RELATED"/>
    <property type="match status" value="1"/>
</dbReference>
<dbReference type="InterPro" id="IPR015168">
    <property type="entry name" value="SsuA/THI5"/>
</dbReference>
<dbReference type="Pfam" id="PF09084">
    <property type="entry name" value="NMT1"/>
    <property type="match status" value="1"/>
</dbReference>
<dbReference type="PANTHER" id="PTHR30024:SF47">
    <property type="entry name" value="TAURINE-BINDING PERIPLASMIC PROTEIN"/>
    <property type="match status" value="1"/>
</dbReference>
<feature type="domain" description="SsuA/THI5-like" evidence="5">
    <location>
        <begin position="55"/>
        <end position="253"/>
    </location>
</feature>
<dbReference type="EMBL" id="JBBNFW010000132">
    <property type="protein sequence ID" value="MEQ2412535.1"/>
    <property type="molecule type" value="Genomic_DNA"/>
</dbReference>
<protein>
    <submittedName>
        <fullName evidence="6">ABC transporter substrate-binding protein</fullName>
    </submittedName>
</protein>
<comment type="subcellular location">
    <subcellularLocation>
        <location evidence="1">Periplasm</location>
    </subcellularLocation>
</comment>